<reference evidence="2" key="1">
    <citation type="submission" date="2008-07" db="EMBL/GenBank/DDBJ databases">
        <title>Annotation of Ajellomyces capsulatus strain H88.</title>
        <authorList>
            <person name="Champion M."/>
            <person name="Cuomo C."/>
            <person name="Ma L.-J."/>
            <person name="Henn M.R."/>
            <person name="Sil A."/>
            <person name="Goldman B."/>
            <person name="Young S.K."/>
            <person name="Kodira C.D."/>
            <person name="Zeng Q."/>
            <person name="Koehrsen M."/>
            <person name="Alvarado L."/>
            <person name="Berlin A."/>
            <person name="Borenstein D."/>
            <person name="Chen Z."/>
            <person name="Engels R."/>
            <person name="Freedman E."/>
            <person name="Gellesch M."/>
            <person name="Goldberg J."/>
            <person name="Griggs A."/>
            <person name="Gujja S."/>
            <person name="Heiman D."/>
            <person name="Hepburn T."/>
            <person name="Howarth C."/>
            <person name="Jen D."/>
            <person name="Larson L."/>
            <person name="Lewis B."/>
            <person name="Mehta T."/>
            <person name="Park D."/>
            <person name="Pearson M."/>
            <person name="Roberts A."/>
            <person name="Saif S."/>
            <person name="Shea T."/>
            <person name="Shenoy N."/>
            <person name="Sisk P."/>
            <person name="Stolte C."/>
            <person name="Sykes S."/>
            <person name="Walk T."/>
            <person name="White J."/>
            <person name="Yandava C."/>
            <person name="Klein B."/>
            <person name="McEwen J.G."/>
            <person name="Puccia R."/>
            <person name="Goldman G.H."/>
            <person name="Felipe M.S."/>
            <person name="Nino-Vega G."/>
            <person name="San-Blas G."/>
            <person name="Taylor J."/>
            <person name="Mendoza L."/>
            <person name="Galagan J."/>
            <person name="Nusbaum C."/>
            <person name="Birren B."/>
        </authorList>
    </citation>
    <scope>NUCLEOTIDE SEQUENCE [LARGE SCALE GENOMIC DNA]</scope>
    <source>
        <strain evidence="2">H88</strain>
    </source>
</reference>
<gene>
    <name evidence="1" type="ORF">HCEG_07240</name>
</gene>
<proteinExistence type="predicted"/>
<dbReference type="HOGENOM" id="CLU_2132832_0_0_1"/>
<dbReference type="OMA" id="HEMCIMK"/>
<protein>
    <submittedName>
        <fullName evidence="1">Predicted protein</fullName>
    </submittedName>
</protein>
<evidence type="ECO:0000313" key="2">
    <source>
        <dbReference type="Proteomes" id="UP000008142"/>
    </source>
</evidence>
<dbReference type="AlphaFoldDB" id="F0ULS7"/>
<dbReference type="Proteomes" id="UP000008142">
    <property type="component" value="Unassembled WGS sequence"/>
</dbReference>
<accession>F0ULS7</accession>
<name>F0ULS7_AJEC8</name>
<dbReference type="EMBL" id="DS990640">
    <property type="protein sequence ID" value="EGC48025.1"/>
    <property type="molecule type" value="Genomic_DNA"/>
</dbReference>
<sequence>MHDLGQIGRTTWHDGGEEKYSFQHSVSVSRSSPFLAKHVPLSSNFGDILEFQERWEWWYEVWLATGYRPRLHEMCIMKRPEHCLCRMQADAYARVHHKKLSSVHVIIRIKQLSITE</sequence>
<evidence type="ECO:0000313" key="1">
    <source>
        <dbReference type="EMBL" id="EGC48025.1"/>
    </source>
</evidence>
<organism evidence="2">
    <name type="scientific">Ajellomyces capsulatus (strain H88)</name>
    <name type="common">Darling's disease fungus</name>
    <name type="synonym">Histoplasma capsulatum</name>
    <dbReference type="NCBI Taxonomy" id="544711"/>
    <lineage>
        <taxon>Eukaryota</taxon>
        <taxon>Fungi</taxon>
        <taxon>Dikarya</taxon>
        <taxon>Ascomycota</taxon>
        <taxon>Pezizomycotina</taxon>
        <taxon>Eurotiomycetes</taxon>
        <taxon>Eurotiomycetidae</taxon>
        <taxon>Onygenales</taxon>
        <taxon>Ajellomycetaceae</taxon>
        <taxon>Histoplasma</taxon>
    </lineage>
</organism>